<dbReference type="GO" id="GO:0006302">
    <property type="term" value="P:double-strand break repair"/>
    <property type="evidence" value="ECO:0007669"/>
    <property type="project" value="InterPro"/>
</dbReference>
<evidence type="ECO:0000259" key="4">
    <source>
        <dbReference type="Pfam" id="PF13476"/>
    </source>
</evidence>
<feature type="domain" description="Rad50/SbcC-type AAA" evidence="4">
    <location>
        <begin position="5"/>
        <end position="103"/>
    </location>
</feature>
<dbReference type="Proteomes" id="UP000465062">
    <property type="component" value="Chromosome"/>
</dbReference>
<name>A0A6I6USC0_9BACI</name>
<accession>A0A6I6USC0</accession>
<dbReference type="SUPFAM" id="SSF52540">
    <property type="entry name" value="P-loop containing nucleoside triphosphate hydrolases"/>
    <property type="match status" value="1"/>
</dbReference>
<dbReference type="KEGG" id="bvq:FHE72_10595"/>
<dbReference type="InterPro" id="IPR027417">
    <property type="entry name" value="P-loop_NTPase"/>
</dbReference>
<dbReference type="AlphaFoldDB" id="A0A6I6USC0"/>
<dbReference type="EMBL" id="CP047394">
    <property type="protein sequence ID" value="QHE61430.1"/>
    <property type="molecule type" value="Genomic_DNA"/>
</dbReference>
<evidence type="ECO:0000256" key="2">
    <source>
        <dbReference type="ARBA" id="ARBA00011322"/>
    </source>
</evidence>
<dbReference type="RefSeq" id="WP_159361922.1">
    <property type="nucleotide sequence ID" value="NZ_CP047394.1"/>
</dbReference>
<protein>
    <recommendedName>
        <fullName evidence="3">Nuclease SbcCD subunit C</fullName>
    </recommendedName>
</protein>
<gene>
    <name evidence="5" type="ORF">FHE72_10595</name>
</gene>
<proteinExistence type="inferred from homology"/>
<dbReference type="Pfam" id="PF13476">
    <property type="entry name" value="AAA_23"/>
    <property type="match status" value="1"/>
</dbReference>
<dbReference type="InterPro" id="IPR038729">
    <property type="entry name" value="Rad50/SbcC_AAA"/>
</dbReference>
<reference evidence="5 6" key="1">
    <citation type="submission" date="2019-06" db="EMBL/GenBank/DDBJ databases">
        <title>An operon consisting of a P-type ATPase gene and a transcriptional regular gene given the different cadmium resistance in Bacillus vietamensis 151-6 and Bacillus marisflavi 151-25.</title>
        <authorList>
            <person name="Yu X."/>
        </authorList>
    </citation>
    <scope>NUCLEOTIDE SEQUENCE [LARGE SCALE GENOMIC DNA]</scope>
    <source>
        <strain evidence="5 6">151-6</strain>
    </source>
</reference>
<evidence type="ECO:0000256" key="3">
    <source>
        <dbReference type="ARBA" id="ARBA00013368"/>
    </source>
</evidence>
<dbReference type="Gene3D" id="3.40.50.300">
    <property type="entry name" value="P-loop containing nucleotide triphosphate hydrolases"/>
    <property type="match status" value="1"/>
</dbReference>
<dbReference type="PANTHER" id="PTHR32114:SF2">
    <property type="entry name" value="ABC TRANSPORTER ABCH.3"/>
    <property type="match status" value="1"/>
</dbReference>
<comment type="similarity">
    <text evidence="1">Belongs to the SMC family. SbcC subfamily.</text>
</comment>
<dbReference type="PANTHER" id="PTHR32114">
    <property type="entry name" value="ABC TRANSPORTER ABCH.3"/>
    <property type="match status" value="1"/>
</dbReference>
<comment type="subunit">
    <text evidence="2">Heterodimer of SbcC and SbcD.</text>
</comment>
<evidence type="ECO:0000256" key="1">
    <source>
        <dbReference type="ARBA" id="ARBA00006930"/>
    </source>
</evidence>
<organism evidence="5 6">
    <name type="scientific">Rossellomorea vietnamensis</name>
    <dbReference type="NCBI Taxonomy" id="218284"/>
    <lineage>
        <taxon>Bacteria</taxon>
        <taxon>Bacillati</taxon>
        <taxon>Bacillota</taxon>
        <taxon>Bacilli</taxon>
        <taxon>Bacillales</taxon>
        <taxon>Bacillaceae</taxon>
        <taxon>Rossellomorea</taxon>
    </lineage>
</organism>
<dbReference type="GO" id="GO:0016887">
    <property type="term" value="F:ATP hydrolysis activity"/>
    <property type="evidence" value="ECO:0007669"/>
    <property type="project" value="InterPro"/>
</dbReference>
<evidence type="ECO:0000313" key="5">
    <source>
        <dbReference type="EMBL" id="QHE61430.1"/>
    </source>
</evidence>
<evidence type="ECO:0000313" key="6">
    <source>
        <dbReference type="Proteomes" id="UP000465062"/>
    </source>
</evidence>
<sequence length="132" mass="15074">MKPLKIVMQAFGPYAGRETIDFRELDNRTMFVISGKTGAGKTTIFDGISYAIYGKASGEDRNPTELRSQFANHDDSTEVDLLFSLRGRTYRIWRSPQQEKKKARGRAILPSMPVLNYIYMIKTGKNSFLRQT</sequence>